<accession>A0A4S4L2U9</accession>
<proteinExistence type="predicted"/>
<reference evidence="1 2" key="1">
    <citation type="submission" date="2019-02" db="EMBL/GenBank/DDBJ databases">
        <title>Genome sequencing of the rare red list fungi Phellinidium pouzarii.</title>
        <authorList>
            <person name="Buettner E."/>
            <person name="Kellner H."/>
        </authorList>
    </citation>
    <scope>NUCLEOTIDE SEQUENCE [LARGE SCALE GENOMIC DNA]</scope>
    <source>
        <strain evidence="1 2">DSM 108285</strain>
    </source>
</reference>
<evidence type="ECO:0000313" key="2">
    <source>
        <dbReference type="Proteomes" id="UP000308199"/>
    </source>
</evidence>
<evidence type="ECO:0000313" key="1">
    <source>
        <dbReference type="EMBL" id="THH05696.1"/>
    </source>
</evidence>
<dbReference type="CDD" id="cd00161">
    <property type="entry name" value="beta-trefoil_Ricin-like"/>
    <property type="match status" value="1"/>
</dbReference>
<comment type="caution">
    <text evidence="1">The sequence shown here is derived from an EMBL/GenBank/DDBJ whole genome shotgun (WGS) entry which is preliminary data.</text>
</comment>
<dbReference type="SUPFAM" id="SSF50370">
    <property type="entry name" value="Ricin B-like lectins"/>
    <property type="match status" value="1"/>
</dbReference>
<dbReference type="EMBL" id="SGPK01000243">
    <property type="protein sequence ID" value="THH05696.1"/>
    <property type="molecule type" value="Genomic_DNA"/>
</dbReference>
<name>A0A4S4L2U9_9AGAM</name>
<dbReference type="Gene3D" id="2.80.10.50">
    <property type="match status" value="1"/>
</dbReference>
<dbReference type="AlphaFoldDB" id="A0A4S4L2U9"/>
<gene>
    <name evidence="1" type="ORF">EW145_g4614</name>
</gene>
<protein>
    <submittedName>
        <fullName evidence="1">Uncharacterized protein</fullName>
    </submittedName>
</protein>
<keyword evidence="2" id="KW-1185">Reference proteome</keyword>
<organism evidence="1 2">
    <name type="scientific">Phellinidium pouzarii</name>
    <dbReference type="NCBI Taxonomy" id="167371"/>
    <lineage>
        <taxon>Eukaryota</taxon>
        <taxon>Fungi</taxon>
        <taxon>Dikarya</taxon>
        <taxon>Basidiomycota</taxon>
        <taxon>Agaricomycotina</taxon>
        <taxon>Agaricomycetes</taxon>
        <taxon>Hymenochaetales</taxon>
        <taxon>Hymenochaetaceae</taxon>
        <taxon>Phellinidium</taxon>
    </lineage>
</organism>
<dbReference type="OrthoDB" id="2131701at2759"/>
<sequence length="211" mass="24144">MVLDLFGHNKLDGTPVIVYGYNGGQNQQWRIIKFGPNASTDPTYWIVSVEANTVIQMNEGLQMLQAQTRRNDASQSWRFEMYPSSLSRKLGLGDNVSHDHFEMTKAINEAMPSPVLVHGIMGTSDDDFSMVNIAFKNTGEHTITMNIYDSEYRSLQNGKDIHVANNLVRIMRFRVNETYNFVLKRGRMQKNFSETFSKATDIDVEFKFILS</sequence>
<dbReference type="PROSITE" id="PS50231">
    <property type="entry name" value="RICIN_B_LECTIN"/>
    <property type="match status" value="1"/>
</dbReference>
<dbReference type="Proteomes" id="UP000308199">
    <property type="component" value="Unassembled WGS sequence"/>
</dbReference>
<dbReference type="InterPro" id="IPR035992">
    <property type="entry name" value="Ricin_B-like_lectins"/>
</dbReference>